<dbReference type="Proteomes" id="UP000077202">
    <property type="component" value="Unassembled WGS sequence"/>
</dbReference>
<feature type="region of interest" description="Disordered" evidence="4">
    <location>
        <begin position="86"/>
        <end position="111"/>
    </location>
</feature>
<evidence type="ECO:0008006" key="11">
    <source>
        <dbReference type="Google" id="ProtNLM"/>
    </source>
</evidence>
<name>A0A176W965_MARPO</name>
<dbReference type="InterPro" id="IPR004881">
    <property type="entry name" value="Ribosome_biogen_GTPase_RsgA"/>
</dbReference>
<dbReference type="EMBL" id="LVLJ01001444">
    <property type="protein sequence ID" value="OAE29569.1"/>
    <property type="molecule type" value="Genomic_DNA"/>
</dbReference>
<evidence type="ECO:0000256" key="3">
    <source>
        <dbReference type="SAM" id="Coils"/>
    </source>
</evidence>
<dbReference type="GO" id="GO:0003924">
    <property type="term" value="F:GTPase activity"/>
    <property type="evidence" value="ECO:0007669"/>
    <property type="project" value="InterPro"/>
</dbReference>
<dbReference type="AlphaFoldDB" id="A0A176W965"/>
<feature type="domain" description="CP-type G" evidence="6">
    <location>
        <begin position="251"/>
        <end position="449"/>
    </location>
</feature>
<dbReference type="PANTHER" id="PTHR32120:SF11">
    <property type="entry name" value="SMALL RIBOSOMAL SUBUNIT BIOGENESIS GTPASE RSGA 1, MITOCHONDRIAL-RELATED"/>
    <property type="match status" value="1"/>
</dbReference>
<evidence type="ECO:0000313" key="10">
    <source>
        <dbReference type="Proteomes" id="UP001162541"/>
    </source>
</evidence>
<dbReference type="SUPFAM" id="SSF52540">
    <property type="entry name" value="P-loop containing nucleoside triphosphate hydrolases"/>
    <property type="match status" value="1"/>
</dbReference>
<evidence type="ECO:0000256" key="4">
    <source>
        <dbReference type="SAM" id="MobiDB-lite"/>
    </source>
</evidence>
<dbReference type="GO" id="GO:0005525">
    <property type="term" value="F:GTP binding"/>
    <property type="evidence" value="ECO:0007669"/>
    <property type="project" value="UniProtKB-KW"/>
</dbReference>
<dbReference type="Pfam" id="PF03193">
    <property type="entry name" value="RsgA_GTPase"/>
    <property type="match status" value="1"/>
</dbReference>
<dbReference type="NCBIfam" id="TIGR00157">
    <property type="entry name" value="ribosome small subunit-dependent GTPase A"/>
    <property type="match status" value="1"/>
</dbReference>
<dbReference type="PANTHER" id="PTHR32120">
    <property type="entry name" value="SMALL RIBOSOMAL SUBUNIT BIOGENESIS GTPASE RSGA"/>
    <property type="match status" value="1"/>
</dbReference>
<evidence type="ECO:0000259" key="5">
    <source>
        <dbReference type="PROSITE" id="PS50936"/>
    </source>
</evidence>
<evidence type="ECO:0000259" key="6">
    <source>
        <dbReference type="PROSITE" id="PS51721"/>
    </source>
</evidence>
<feature type="coiled-coil region" evidence="3">
    <location>
        <begin position="555"/>
        <end position="582"/>
    </location>
</feature>
<dbReference type="Gene3D" id="2.40.50.140">
    <property type="entry name" value="Nucleic acid-binding proteins"/>
    <property type="match status" value="1"/>
</dbReference>
<keyword evidence="3" id="KW-0175">Coiled coil</keyword>
<reference evidence="7" key="2">
    <citation type="journal article" date="2019" name="Curr. Biol.">
        <title>Chromatin organization in early land plants reveals an ancestral association between H3K27me3, transposons, and constitutive heterochromatin.</title>
        <authorList>
            <person name="Montgomery S.A."/>
            <person name="Tanizawa Y."/>
            <person name="Galik B."/>
            <person name="Wang N."/>
            <person name="Ito T."/>
            <person name="Mochizuki T."/>
            <person name="Akimcheva S."/>
            <person name="Bowman J."/>
            <person name="Cognat V."/>
            <person name="Drouard L."/>
            <person name="Ekker H."/>
            <person name="Houng S."/>
            <person name="Kohchi T."/>
            <person name="Lin S."/>
            <person name="Liu L.D."/>
            <person name="Nakamura Y."/>
            <person name="Valeeva L.R."/>
            <person name="Shakirov E.V."/>
            <person name="Shippen D.E."/>
            <person name="Wei W."/>
            <person name="Yagura M."/>
            <person name="Yamaoka S."/>
            <person name="Yamato K.T."/>
            <person name="Liu C."/>
            <person name="Berger F."/>
        </authorList>
    </citation>
    <scope>NUCLEOTIDE SEQUENCE [LARGE SCALE GENOMIC DNA]</scope>
    <source>
        <strain evidence="7">Tak-1</strain>
    </source>
</reference>
<sequence>MTSRVCSFPSFCSHFAVASVASPSSGLKSSPSIPTGPSLPWSASACSSSASLFGGEKVCRVGTHLTERACGGSGVRVYAARKNVTSRKIQQSKGRTTERPNKLGSVGVPVESNPLIQGNNLTGDSLLNEDQAIGQVITAQANFMRVIVEKGGKLEAESRSDGGGTAGDGNARAVPDELDSRAALEPSEGEINGADSPLSTTTQDKRLELLCVVRGLLKKIKRRVLVGDRVLVSGIDWTEKRGMIEEVLDRSSEIVDPPVANVNYLLVVFSIDQPQIDEKVLSRFLVEAESTEIDFTLVLNKADLVDPKVVEWWQTRLADWGYTPVLCSADQRIGLTDLTSVVKNRVTVILGPSGVGKSSLINALRDQKGLPLWYESDQMRLSEMLVDGVDRAEVPALQYFDATEDFEELRVGEVSLASGRGKHTTRHVSLLRIPSGVGLLADTPGFSQPSLAKVSASSLPQLFPEVRKRIADSENGGCAFPNCMHLGEPNCAVGDDWDRYSLYLDLLDEIRTRERVQKKVLGTKRESDMRYKMGAEGVKKAEPRLALNKHRRESRKLVNQSLEEVFREAEELQADMEDDIDEEAGSV</sequence>
<reference evidence="10" key="3">
    <citation type="journal article" date="2020" name="Curr. Biol.">
        <title>Chromatin organization in early land plants reveals an ancestral association between H3K27me3, transposons, and constitutive heterochromatin.</title>
        <authorList>
            <person name="Montgomery S.A."/>
            <person name="Tanizawa Y."/>
            <person name="Galik B."/>
            <person name="Wang N."/>
            <person name="Ito T."/>
            <person name="Mochizuki T."/>
            <person name="Akimcheva S."/>
            <person name="Bowman J.L."/>
            <person name="Cognat V."/>
            <person name="Marechal-Drouard L."/>
            <person name="Ekker H."/>
            <person name="Hong S.F."/>
            <person name="Kohchi T."/>
            <person name="Lin S.S."/>
            <person name="Liu L.D."/>
            <person name="Nakamura Y."/>
            <person name="Valeeva L.R."/>
            <person name="Shakirov E.V."/>
            <person name="Shippen D.E."/>
            <person name="Wei W.L."/>
            <person name="Yagura M."/>
            <person name="Yamaoka S."/>
            <person name="Yamato K.T."/>
            <person name="Liu C."/>
            <person name="Berger F."/>
        </authorList>
    </citation>
    <scope>NUCLEOTIDE SEQUENCE [LARGE SCALE GENOMIC DNA]</scope>
    <source>
        <strain evidence="10">Tak-1</strain>
    </source>
</reference>
<dbReference type="Proteomes" id="UP001162541">
    <property type="component" value="Chromosome 7"/>
</dbReference>
<evidence type="ECO:0000313" key="9">
    <source>
        <dbReference type="Proteomes" id="UP000077202"/>
    </source>
</evidence>
<keyword evidence="2" id="KW-0342">GTP-binding</keyword>
<reference evidence="8 9" key="1">
    <citation type="submission" date="2016-03" db="EMBL/GenBank/DDBJ databases">
        <title>Mechanisms controlling the formation of the plant cell surface in tip-growing cells are functionally conserved among land plants.</title>
        <authorList>
            <person name="Honkanen S."/>
            <person name="Jones V.A."/>
            <person name="Morieri G."/>
            <person name="Champion C."/>
            <person name="Hetherington A.J."/>
            <person name="Kelly S."/>
            <person name="Saint-Marcoux D."/>
            <person name="Proust H."/>
            <person name="Prescott H."/>
            <person name="Dolan L."/>
        </authorList>
    </citation>
    <scope>NUCLEOTIDE SEQUENCE [LARGE SCALE GENOMIC DNA]</scope>
    <source>
        <strain evidence="9">cv. Tak-1 and cv. Tak-2</strain>
        <tissue evidence="8">Whole gametophyte</tissue>
    </source>
</reference>
<feature type="domain" description="EngC GTPase" evidence="5">
    <location>
        <begin position="260"/>
        <end position="447"/>
    </location>
</feature>
<dbReference type="InterPro" id="IPR027417">
    <property type="entry name" value="P-loop_NTPase"/>
</dbReference>
<dbReference type="Gene3D" id="1.10.40.50">
    <property type="entry name" value="Probable gtpase engc, domain 3"/>
    <property type="match status" value="1"/>
</dbReference>
<dbReference type="InterPro" id="IPR030378">
    <property type="entry name" value="G_CP_dom"/>
</dbReference>
<dbReference type="EMBL" id="AP019872">
    <property type="protein sequence ID" value="BBN16607.1"/>
    <property type="molecule type" value="Genomic_DNA"/>
</dbReference>
<proteinExistence type="inferred from homology"/>
<evidence type="ECO:0000313" key="7">
    <source>
        <dbReference type="EMBL" id="BBN16607.1"/>
    </source>
</evidence>
<dbReference type="InterPro" id="IPR010914">
    <property type="entry name" value="RsgA_GTPase_dom"/>
</dbReference>
<dbReference type="HAMAP" id="MF_01820">
    <property type="entry name" value="GTPase_RsgA"/>
    <property type="match status" value="1"/>
</dbReference>
<evidence type="ECO:0000256" key="2">
    <source>
        <dbReference type="ARBA" id="ARBA00023134"/>
    </source>
</evidence>
<keyword evidence="9" id="KW-1185">Reference proteome</keyword>
<dbReference type="Gene3D" id="3.40.50.300">
    <property type="entry name" value="P-loop containing nucleotide triphosphate hydrolases"/>
    <property type="match status" value="1"/>
</dbReference>
<dbReference type="CDD" id="cd01854">
    <property type="entry name" value="YjeQ_EngC"/>
    <property type="match status" value="1"/>
</dbReference>
<dbReference type="PROSITE" id="PS50936">
    <property type="entry name" value="ENGC_GTPASE"/>
    <property type="match status" value="1"/>
</dbReference>
<accession>A0A176W965</accession>
<organism evidence="8 9">
    <name type="scientific">Marchantia polymorpha subsp. ruderalis</name>
    <dbReference type="NCBI Taxonomy" id="1480154"/>
    <lineage>
        <taxon>Eukaryota</taxon>
        <taxon>Viridiplantae</taxon>
        <taxon>Streptophyta</taxon>
        <taxon>Embryophyta</taxon>
        <taxon>Marchantiophyta</taxon>
        <taxon>Marchantiopsida</taxon>
        <taxon>Marchantiidae</taxon>
        <taxon>Marchantiales</taxon>
        <taxon>Marchantiaceae</taxon>
        <taxon>Marchantia</taxon>
    </lineage>
</organism>
<keyword evidence="1" id="KW-0547">Nucleotide-binding</keyword>
<gene>
    <name evidence="8" type="ORF">AXG93_702s1230</name>
    <name evidence="7" type="ORF">Mp_7g07780</name>
</gene>
<dbReference type="PROSITE" id="PS51721">
    <property type="entry name" value="G_CP"/>
    <property type="match status" value="1"/>
</dbReference>
<protein>
    <recommendedName>
        <fullName evidence="11">EngC GTPase domain-containing protein</fullName>
    </recommendedName>
</protein>
<dbReference type="SUPFAM" id="SSF50249">
    <property type="entry name" value="Nucleic acid-binding proteins"/>
    <property type="match status" value="1"/>
</dbReference>
<evidence type="ECO:0000256" key="1">
    <source>
        <dbReference type="ARBA" id="ARBA00022741"/>
    </source>
</evidence>
<dbReference type="InterPro" id="IPR012340">
    <property type="entry name" value="NA-bd_OB-fold"/>
</dbReference>
<evidence type="ECO:0000313" key="8">
    <source>
        <dbReference type="EMBL" id="OAE29569.1"/>
    </source>
</evidence>